<dbReference type="Proteomes" id="UP000186098">
    <property type="component" value="Unassembled WGS sequence"/>
</dbReference>
<dbReference type="AlphaFoldDB" id="A0A1N7JX51"/>
<reference evidence="2" key="1">
    <citation type="submission" date="2017-01" db="EMBL/GenBank/DDBJ databases">
        <authorList>
            <person name="Varghese N."/>
            <person name="Submissions S."/>
        </authorList>
    </citation>
    <scope>NUCLEOTIDE SEQUENCE [LARGE SCALE GENOMIC DNA]</scope>
    <source>
        <strain evidence="2">DSM 18714</strain>
    </source>
</reference>
<proteinExistence type="predicted"/>
<evidence type="ECO:0000313" key="2">
    <source>
        <dbReference type="Proteomes" id="UP000186098"/>
    </source>
</evidence>
<dbReference type="Pfam" id="PF13289">
    <property type="entry name" value="SIR2_2"/>
    <property type="match status" value="1"/>
</dbReference>
<sequence length="273" mass="29565">MADALDEVVAGLSAGRLIPYVGAGAAALTPGGGPADPAALCAAIEAEVRPPKRAAGNLWAVAQFVESRRFRAKLEEIVQRAFAGAPGPNPLWDRLVALRPPMIVDAWYDGAAIAALRQAGVNWGWVQGTARQEQGSTDWWRAYDSAGQPCKGADPSWEVLLYKPHGLVAPGYSFLLSDSDYVEVLTEIDIQTPIPEAVQTLRTGRGFVFMGTRFDDQTLRIFARQIMKRSGGPHFALIEGALTRMEERFLEELGITRIDAPLAALLDRLSQPA</sequence>
<name>A0A1N7JX51_9RHOB</name>
<dbReference type="STRING" id="407234.SAMN05421795_101408"/>
<accession>A0A1N7JX51</accession>
<evidence type="ECO:0000313" key="1">
    <source>
        <dbReference type="EMBL" id="SIS53816.1"/>
    </source>
</evidence>
<dbReference type="OrthoDB" id="9802053at2"/>
<organism evidence="1 2">
    <name type="scientific">Phaeovulum vinaykumarii</name>
    <dbReference type="NCBI Taxonomy" id="407234"/>
    <lineage>
        <taxon>Bacteria</taxon>
        <taxon>Pseudomonadati</taxon>
        <taxon>Pseudomonadota</taxon>
        <taxon>Alphaproteobacteria</taxon>
        <taxon>Rhodobacterales</taxon>
        <taxon>Paracoccaceae</taxon>
        <taxon>Phaeovulum</taxon>
    </lineage>
</organism>
<dbReference type="RefSeq" id="WP_076363237.1">
    <property type="nucleotide sequence ID" value="NZ_OBMN01000001.1"/>
</dbReference>
<protein>
    <submittedName>
        <fullName evidence="1">SIR2-like domain-containing protein</fullName>
    </submittedName>
</protein>
<keyword evidence="2" id="KW-1185">Reference proteome</keyword>
<gene>
    <name evidence="1" type="ORF">SAMN05421795_101408</name>
</gene>
<dbReference type="EMBL" id="FTOM01000001">
    <property type="protein sequence ID" value="SIS53816.1"/>
    <property type="molecule type" value="Genomic_DNA"/>
</dbReference>